<protein>
    <submittedName>
        <fullName evidence="1">Insecticidal toxin complex protein TccC</fullName>
    </submittedName>
</protein>
<accession>A0A1G5PP52</accession>
<proteinExistence type="predicted"/>
<dbReference type="EMBL" id="FMWJ01000001">
    <property type="protein sequence ID" value="SCZ51232.1"/>
    <property type="molecule type" value="Genomic_DNA"/>
</dbReference>
<dbReference type="InterPro" id="IPR050708">
    <property type="entry name" value="T6SS_VgrG/RHS"/>
</dbReference>
<name>A0A1G5PP52_PHOLU</name>
<dbReference type="AlphaFoldDB" id="A0A1G5PP52"/>
<organism evidence="1 2">
    <name type="scientific">Photorhabdus luminescens</name>
    <name type="common">Xenorhabdus luminescens</name>
    <dbReference type="NCBI Taxonomy" id="29488"/>
    <lineage>
        <taxon>Bacteria</taxon>
        <taxon>Pseudomonadati</taxon>
        <taxon>Pseudomonadota</taxon>
        <taxon>Gammaproteobacteria</taxon>
        <taxon>Enterobacterales</taxon>
        <taxon>Morganellaceae</taxon>
        <taxon>Photorhabdus</taxon>
    </lineage>
</organism>
<dbReference type="GO" id="GO:0008237">
    <property type="term" value="F:metallopeptidase activity"/>
    <property type="evidence" value="ECO:0007669"/>
    <property type="project" value="InterPro"/>
</dbReference>
<dbReference type="InterPro" id="IPR022385">
    <property type="entry name" value="Rhs_assc_core"/>
</dbReference>
<dbReference type="Gene3D" id="2.180.10.10">
    <property type="entry name" value="RHS repeat-associated core"/>
    <property type="match status" value="1"/>
</dbReference>
<dbReference type="InterPro" id="IPR024079">
    <property type="entry name" value="MetalloPept_cat_dom_sf"/>
</dbReference>
<dbReference type="OrthoDB" id="8596416at2"/>
<evidence type="ECO:0000313" key="1">
    <source>
        <dbReference type="EMBL" id="SCZ51232.1"/>
    </source>
</evidence>
<dbReference type="Proteomes" id="UP000183223">
    <property type="component" value="Unassembled WGS sequence"/>
</dbReference>
<dbReference type="PANTHER" id="PTHR32305:SF15">
    <property type="entry name" value="PROTEIN RHSA-RELATED"/>
    <property type="match status" value="1"/>
</dbReference>
<gene>
    <name evidence="1" type="ORF">SAMN02982990_00071</name>
</gene>
<dbReference type="RefSeq" id="WP_049581469.1">
    <property type="nucleotide sequence ID" value="NZ_CAWQXX010000035.1"/>
</dbReference>
<dbReference type="NCBIfam" id="TIGR03696">
    <property type="entry name" value="Rhs_assc_core"/>
    <property type="match status" value="1"/>
</dbReference>
<dbReference type="InterPro" id="IPR041508">
    <property type="entry name" value="TcC-like_repeat"/>
</dbReference>
<dbReference type="PANTHER" id="PTHR32305">
    <property type="match status" value="1"/>
</dbReference>
<dbReference type="Pfam" id="PF18807">
    <property type="entry name" value="TTc_toxin_rep"/>
    <property type="match status" value="1"/>
</dbReference>
<keyword evidence="2" id="KW-1185">Reference proteome</keyword>
<dbReference type="Gene3D" id="3.40.390.10">
    <property type="entry name" value="Collagenase (Catalytic Domain)"/>
    <property type="match status" value="1"/>
</dbReference>
<evidence type="ECO:0000313" key="2">
    <source>
        <dbReference type="Proteomes" id="UP000183223"/>
    </source>
</evidence>
<reference evidence="2" key="1">
    <citation type="submission" date="2016-10" db="EMBL/GenBank/DDBJ databases">
        <authorList>
            <person name="Varghese N."/>
            <person name="Submissions S."/>
        </authorList>
    </citation>
    <scope>NUCLEOTIDE SEQUENCE [LARGE SCALE GENOMIC DNA]</scope>
    <source>
        <strain evidence="2">ATCC 29999</strain>
    </source>
</reference>
<sequence length="931" mass="106564">MTSTFDPAVYAGTPTVNILDNRGLTVREIAFHRAEAADDTDILITRHQYDSRGNLAQSIDPRLYDLMQADDTVQPNFHWQYDLTGSVLRTISADAGCTVTLRDIEARPVFNVNATSTVQTWQYENSSLPGRLLAVSEQSVDEEIPQVIERFIWASHSPAEKNLNLAGQYMRHYDTAGLNQYNSFSLTGVRQSQSRQLLNDDQIPDWSGDNRSDWQSKLENKIYTTKSITDATGAPLKQIDAKGNMQRLAYNVAGQLKGRWLTIQGQPEQTIVSSLSYSAAGQKLREEHGNGIITKYNYESATQRLINISMLRAKKPLFNEKLLQSLRYKYDPVGNVVSIRNSAEETRFWRNQKVPCQNNYTYDSLYQLIESTGREMANIGQQNRRFPSPIAPLPSDDNTYTKYIRTYRYDRGNNLTQIQHNAPATRNIYTTEITVSHRNNRAMLSKHGITPDNIDAQFDAGGHQMSLGTGQNLNWNRRGELQQVTTINRGDNNSATDKEWYRYNADATRVLKVSEQQTSHNTQQQRVIYLPGLELRETKSGTEITESLQVITIGQAGWAQVRVLHWEAIKSNDINKDQIRYSYNNLIGSSMVELDARGKVISQEEYYPYGGTAIWTARNQTEASYKTIRYSGKERDQTGLYYYQYRYYQPWMGRWLSADPAGTVDGLNLYRMVKNNPLRYQDESGANAHDKAQATFKQGKKTAIKQLKIASNFLKESKNDESALEIYRIFFGSHQEADQLPQWKKRIDRVIHGLDKLKTTKNINYQQDKSGSSSTVADLDVNEYKQRSKGDKSIYLNVYTDTLKRVYEDPLLGREHVAHIAIHELSHGVLQTQDHKYIGVLSSPGSHDLTDLLHILMPPANEQDRTEKQRRAAGARKALENADSFTLSARYLYYTAQDPDFLLSLRKEYKEFNSKKIDRLVIRPPEWTKRQ</sequence>
<dbReference type="GeneID" id="45654605"/>